<reference evidence="1 2" key="1">
    <citation type="journal article" date="2005" name="Arch. Microbiol.">
        <title>The genome sequence of an anaerobic aromatic-degrading denitrifying bacterium, strain EbN1.</title>
        <authorList>
            <person name="Rabus R."/>
            <person name="Kube M."/>
            <person name="Heider J."/>
            <person name="Beck A."/>
            <person name="Heitmann K."/>
            <person name="Widdel F."/>
            <person name="Reinhardt R."/>
        </authorList>
    </citation>
    <scope>NUCLEOTIDE SEQUENCE [LARGE SCALE GENOMIC DNA]</scope>
    <source>
        <strain evidence="1 2">EbN1</strain>
    </source>
</reference>
<dbReference type="STRING" id="76114.ebA4479"/>
<keyword evidence="2" id="KW-1185">Reference proteome</keyword>
<dbReference type="Proteomes" id="UP000006552">
    <property type="component" value="Chromosome"/>
</dbReference>
<dbReference type="KEGG" id="eba:ebA4479"/>
<dbReference type="EMBL" id="CR555306">
    <property type="protein sequence ID" value="CAI08664.1"/>
    <property type="molecule type" value="Genomic_DNA"/>
</dbReference>
<dbReference type="AlphaFoldDB" id="Q5P200"/>
<proteinExistence type="predicted"/>
<name>Q5P200_AROAE</name>
<evidence type="ECO:0000313" key="1">
    <source>
        <dbReference type="EMBL" id="CAI08664.1"/>
    </source>
</evidence>
<organism evidence="1 2">
    <name type="scientific">Aromatoleum aromaticum (strain DSM 19018 / LMG 30748 / EbN1)</name>
    <name type="common">Azoarcus sp. (strain EbN1)</name>
    <dbReference type="NCBI Taxonomy" id="76114"/>
    <lineage>
        <taxon>Bacteria</taxon>
        <taxon>Pseudomonadati</taxon>
        <taxon>Pseudomonadota</taxon>
        <taxon>Betaproteobacteria</taxon>
        <taxon>Rhodocyclales</taxon>
        <taxon>Rhodocyclaceae</taxon>
        <taxon>Aromatoleum</taxon>
    </lineage>
</organism>
<protein>
    <submittedName>
        <fullName evidence="1">Uncharacterized protein</fullName>
    </submittedName>
</protein>
<evidence type="ECO:0000313" key="2">
    <source>
        <dbReference type="Proteomes" id="UP000006552"/>
    </source>
</evidence>
<dbReference type="HOGENOM" id="CLU_2679663_0_0_4"/>
<gene>
    <name evidence="1" type="ORF">ebA4479</name>
</gene>
<sequence length="74" mass="8417">MREQRQAFHRGQFFCTASIPALPSRRITPIPVNEADRHSREPFLHRNSADIAFFAVARAVFTLPAACCTLPRLH</sequence>
<accession>Q5P200</accession>